<gene>
    <name evidence="6" type="ORF">SAMN04488556_1010</name>
</gene>
<keyword evidence="2" id="KW-0812">Transmembrane</keyword>
<dbReference type="RefSeq" id="WP_092902297.1">
    <property type="nucleotide sequence ID" value="NZ_FOZS01000001.1"/>
</dbReference>
<evidence type="ECO:0000256" key="2">
    <source>
        <dbReference type="ARBA" id="ARBA00022692"/>
    </source>
</evidence>
<comment type="subcellular location">
    <subcellularLocation>
        <location evidence="1">Membrane</location>
    </subcellularLocation>
</comment>
<dbReference type="Gene3D" id="2.10.109.10">
    <property type="entry name" value="Umud Fragment, subunit A"/>
    <property type="match status" value="1"/>
</dbReference>
<dbReference type="SUPFAM" id="SSF51306">
    <property type="entry name" value="LexA/Signal peptidase"/>
    <property type="match status" value="1"/>
</dbReference>
<dbReference type="Proteomes" id="UP000199199">
    <property type="component" value="Unassembled WGS sequence"/>
</dbReference>
<dbReference type="GO" id="GO:0004252">
    <property type="term" value="F:serine-type endopeptidase activity"/>
    <property type="evidence" value="ECO:0007669"/>
    <property type="project" value="InterPro"/>
</dbReference>
<keyword evidence="3" id="KW-1133">Transmembrane helix</keyword>
<evidence type="ECO:0000256" key="3">
    <source>
        <dbReference type="ARBA" id="ARBA00022989"/>
    </source>
</evidence>
<dbReference type="GO" id="GO:0016020">
    <property type="term" value="C:membrane"/>
    <property type="evidence" value="ECO:0007669"/>
    <property type="project" value="UniProtKB-SubCell"/>
</dbReference>
<dbReference type="NCBIfam" id="TIGR02228">
    <property type="entry name" value="sigpep_I_arch"/>
    <property type="match status" value="1"/>
</dbReference>
<keyword evidence="4" id="KW-0472">Membrane</keyword>
<feature type="domain" description="Peptidase S26" evidence="5">
    <location>
        <begin position="20"/>
        <end position="149"/>
    </location>
</feature>
<accession>A0A1I6Q650</accession>
<proteinExistence type="predicted"/>
<dbReference type="CDD" id="cd06530">
    <property type="entry name" value="S26_SPase_I"/>
    <property type="match status" value="1"/>
</dbReference>
<dbReference type="PANTHER" id="PTHR10806:SF6">
    <property type="entry name" value="SIGNAL PEPTIDASE COMPLEX CATALYTIC SUBUNIT SEC11"/>
    <property type="match status" value="1"/>
</dbReference>
<evidence type="ECO:0000313" key="6">
    <source>
        <dbReference type="EMBL" id="SFS47936.1"/>
    </source>
</evidence>
<dbReference type="Pfam" id="PF10502">
    <property type="entry name" value="Peptidase_S26"/>
    <property type="match status" value="1"/>
</dbReference>
<dbReference type="PRINTS" id="PR00728">
    <property type="entry name" value="SIGNALPTASE"/>
</dbReference>
<name>A0A1I6Q650_9EURY</name>
<dbReference type="EMBL" id="FOZS01000001">
    <property type="protein sequence ID" value="SFS47936.1"/>
    <property type="molecule type" value="Genomic_DNA"/>
</dbReference>
<evidence type="ECO:0000256" key="1">
    <source>
        <dbReference type="ARBA" id="ARBA00004370"/>
    </source>
</evidence>
<keyword evidence="7" id="KW-1185">Reference proteome</keyword>
<dbReference type="OrthoDB" id="4822at2157"/>
<evidence type="ECO:0000259" key="5">
    <source>
        <dbReference type="Pfam" id="PF10502"/>
    </source>
</evidence>
<dbReference type="PANTHER" id="PTHR10806">
    <property type="entry name" value="SIGNAL PEPTIDASE COMPLEX CATALYTIC SUBUNIT SEC11"/>
    <property type="match status" value="1"/>
</dbReference>
<organism evidence="6 7">
    <name type="scientific">Halostagnicola kamekurae</name>
    <dbReference type="NCBI Taxonomy" id="619731"/>
    <lineage>
        <taxon>Archaea</taxon>
        <taxon>Methanobacteriati</taxon>
        <taxon>Methanobacteriota</taxon>
        <taxon>Stenosarchaea group</taxon>
        <taxon>Halobacteria</taxon>
        <taxon>Halobacteriales</taxon>
        <taxon>Natrialbaceae</taxon>
        <taxon>Halostagnicola</taxon>
    </lineage>
</organism>
<dbReference type="GO" id="GO:0006465">
    <property type="term" value="P:signal peptide processing"/>
    <property type="evidence" value="ECO:0007669"/>
    <property type="project" value="InterPro"/>
</dbReference>
<evidence type="ECO:0000313" key="7">
    <source>
        <dbReference type="Proteomes" id="UP000199199"/>
    </source>
</evidence>
<dbReference type="InterPro" id="IPR006311">
    <property type="entry name" value="TAT_signal"/>
</dbReference>
<evidence type="ECO:0000256" key="4">
    <source>
        <dbReference type="ARBA" id="ARBA00023136"/>
    </source>
</evidence>
<reference evidence="7" key="1">
    <citation type="submission" date="2016-10" db="EMBL/GenBank/DDBJ databases">
        <authorList>
            <person name="Varghese N."/>
            <person name="Submissions S."/>
        </authorList>
    </citation>
    <scope>NUCLEOTIDE SEQUENCE [LARGE SCALE GENOMIC DNA]</scope>
    <source>
        <strain evidence="7">DSM 22427</strain>
    </source>
</reference>
<dbReference type="PROSITE" id="PS51318">
    <property type="entry name" value="TAT"/>
    <property type="match status" value="1"/>
</dbReference>
<dbReference type="InterPro" id="IPR036286">
    <property type="entry name" value="LexA/Signal_pep-like_sf"/>
</dbReference>
<dbReference type="AlphaFoldDB" id="A0A1I6Q650"/>
<protein>
    <submittedName>
        <fullName evidence="6">Signal peptidase, endoplasmic reticulum-type</fullName>
    </submittedName>
</protein>
<dbReference type="InterPro" id="IPR001733">
    <property type="entry name" value="Peptidase_S26B"/>
</dbReference>
<dbReference type="InterPro" id="IPR019533">
    <property type="entry name" value="Peptidase_S26"/>
</dbReference>
<sequence>MSSGISKRRALRVAGAAFLVALVVPFLVFAVPAVVGADASYVVLSDSMSPTIEAGDVVIVQDRDPARIETGDVLTFDVADPDEYGADGGTSIVTHRVVDVEQTDGGHEFVTQGDANNAPDGSPVEEEQIVGVVAFSIPYIGRVISFAGTRAGIALLIVVPCALLVVNELYELLFEDERADR</sequence>